<sequence>MAKHIIDSTHQTGQGRVENFTRQEREEGLHPAIVTLHSRPKDRGETDRRVTEFTRIERGRTT</sequence>
<feature type="region of interest" description="Disordered" evidence="1">
    <location>
        <begin position="1"/>
        <end position="62"/>
    </location>
</feature>
<evidence type="ECO:0000313" key="3">
    <source>
        <dbReference type="Proteomes" id="UP000319014"/>
    </source>
</evidence>
<name>A0A521EH02_9RHOB</name>
<keyword evidence="3" id="KW-1185">Reference proteome</keyword>
<reference evidence="2 3" key="1">
    <citation type="submission" date="2017-05" db="EMBL/GenBank/DDBJ databases">
        <authorList>
            <person name="Varghese N."/>
            <person name="Submissions S."/>
        </authorList>
    </citation>
    <scope>NUCLEOTIDE SEQUENCE [LARGE SCALE GENOMIC DNA]</scope>
    <source>
        <strain evidence="2 3">DSM 100094</strain>
    </source>
</reference>
<gene>
    <name evidence="2" type="ORF">SAMN06265221_11353</name>
</gene>
<dbReference type="Proteomes" id="UP000319014">
    <property type="component" value="Unassembled WGS sequence"/>
</dbReference>
<evidence type="ECO:0000256" key="1">
    <source>
        <dbReference type="SAM" id="MobiDB-lite"/>
    </source>
</evidence>
<organism evidence="2 3">
    <name type="scientific">Paracoccus laeviglucosivorans</name>
    <dbReference type="NCBI Taxonomy" id="1197861"/>
    <lineage>
        <taxon>Bacteria</taxon>
        <taxon>Pseudomonadati</taxon>
        <taxon>Pseudomonadota</taxon>
        <taxon>Alphaproteobacteria</taxon>
        <taxon>Rhodobacterales</taxon>
        <taxon>Paracoccaceae</taxon>
        <taxon>Paracoccus</taxon>
    </lineage>
</organism>
<dbReference type="OrthoDB" id="7874235at2"/>
<feature type="compositionally biased region" description="Basic and acidic residues" evidence="1">
    <location>
        <begin position="39"/>
        <end position="62"/>
    </location>
</feature>
<proteinExistence type="predicted"/>
<dbReference type="AlphaFoldDB" id="A0A521EH02"/>
<feature type="compositionally biased region" description="Basic and acidic residues" evidence="1">
    <location>
        <begin position="19"/>
        <end position="29"/>
    </location>
</feature>
<dbReference type="RefSeq" id="WP_142663807.1">
    <property type="nucleotide sequence ID" value="NZ_FXTK01000013.1"/>
</dbReference>
<protein>
    <submittedName>
        <fullName evidence="2">Uncharacterized protein</fullName>
    </submittedName>
</protein>
<accession>A0A521EH02</accession>
<dbReference type="EMBL" id="FXTK01000013">
    <property type="protein sequence ID" value="SMO83193.1"/>
    <property type="molecule type" value="Genomic_DNA"/>
</dbReference>
<evidence type="ECO:0000313" key="2">
    <source>
        <dbReference type="EMBL" id="SMO83193.1"/>
    </source>
</evidence>